<evidence type="ECO:0000256" key="2">
    <source>
        <dbReference type="ARBA" id="ARBA00022645"/>
    </source>
</evidence>
<protein>
    <recommendedName>
        <fullName evidence="7">Carboxypeptidase</fullName>
        <ecNumber evidence="7">3.4.16.-</ecNumber>
    </recommendedName>
</protein>
<dbReference type="GO" id="GO:0006508">
    <property type="term" value="P:proteolysis"/>
    <property type="evidence" value="ECO:0007669"/>
    <property type="project" value="UniProtKB-KW"/>
</dbReference>
<evidence type="ECO:0000256" key="4">
    <source>
        <dbReference type="ARBA" id="ARBA00022729"/>
    </source>
</evidence>
<evidence type="ECO:0000256" key="6">
    <source>
        <dbReference type="ARBA" id="ARBA00023180"/>
    </source>
</evidence>
<dbReference type="InterPro" id="IPR018202">
    <property type="entry name" value="Ser_caboxypep_ser_AS"/>
</dbReference>
<dbReference type="GO" id="GO:0004185">
    <property type="term" value="F:serine-type carboxypeptidase activity"/>
    <property type="evidence" value="ECO:0007669"/>
    <property type="project" value="UniProtKB-UniRule"/>
</dbReference>
<evidence type="ECO:0000256" key="1">
    <source>
        <dbReference type="ARBA" id="ARBA00009431"/>
    </source>
</evidence>
<dbReference type="Proteomes" id="UP000077266">
    <property type="component" value="Unassembled WGS sequence"/>
</dbReference>
<dbReference type="OrthoDB" id="443318at2759"/>
<dbReference type="Gene3D" id="3.40.50.1820">
    <property type="entry name" value="alpha/beta hydrolase"/>
    <property type="match status" value="1"/>
</dbReference>
<dbReference type="PRINTS" id="PR00724">
    <property type="entry name" value="CRBOXYPTASEC"/>
</dbReference>
<evidence type="ECO:0000256" key="5">
    <source>
        <dbReference type="ARBA" id="ARBA00022801"/>
    </source>
</evidence>
<dbReference type="PANTHER" id="PTHR11802:SF113">
    <property type="entry name" value="SERINE CARBOXYPEPTIDASE CTSA-4.1"/>
    <property type="match status" value="1"/>
</dbReference>
<feature type="signal peptide" evidence="7">
    <location>
        <begin position="1"/>
        <end position="20"/>
    </location>
</feature>
<dbReference type="STRING" id="1314781.A0A165EIA7"/>
<dbReference type="PROSITE" id="PS00131">
    <property type="entry name" value="CARBOXYPEPT_SER_SER"/>
    <property type="match status" value="1"/>
</dbReference>
<evidence type="ECO:0000256" key="7">
    <source>
        <dbReference type="RuleBase" id="RU361156"/>
    </source>
</evidence>
<evidence type="ECO:0000256" key="3">
    <source>
        <dbReference type="ARBA" id="ARBA00022670"/>
    </source>
</evidence>
<accession>A0A165EIA7</accession>
<evidence type="ECO:0000313" key="8">
    <source>
        <dbReference type="EMBL" id="KZV87002.1"/>
    </source>
</evidence>
<sequence>MRTATAVSLLGAYLSVACRASQQEVIHVASPAALSFNEFATLRHPLYPSHAVRVKKTRHCDGEVNAYSGYVDNEAKHLWFQFFESRSDPARDDVVFWTNGGPGCSSAVGLYMEHGPCLILDEDGPKRNPYAWNERANVLYIHQPVNVGFSYAEHGEVVSTTQDAGLDVAAFISIIFGSESFNHLNLSAPGRKLHMAGESYGGRYIPVFASAILDQNIRRIQEGHEPIMISSIMLGNGVVDWSQLMTGVYEIQCTTAPGVMPITPISVCVRMRQALPRCLKSLQRMCIDVFDQMSCSAAWDYCETEMMGQFMAADRNGFDVTKQCEDTPEDNSCYAKTMSHFIRYLSLNSTQEELGVDPAVRGPFQSCSTTAAMRFRYSGDIFHASSDYVASLLERGVRVLVYNGAYDFVCNWPGTQRWTDALEWSGADAYRGTKLQDWEVDGYPAGQWRGAGGLTFATVHAAGHMVPFDKPKEALALLQRWLEGGKF</sequence>
<keyword evidence="3 7" id="KW-0645">Protease</keyword>
<dbReference type="InterPro" id="IPR029058">
    <property type="entry name" value="AB_hydrolase_fold"/>
</dbReference>
<dbReference type="GO" id="GO:0000324">
    <property type="term" value="C:fungal-type vacuole"/>
    <property type="evidence" value="ECO:0007669"/>
    <property type="project" value="TreeGrafter"/>
</dbReference>
<dbReference type="Pfam" id="PF00450">
    <property type="entry name" value="Peptidase_S10"/>
    <property type="match status" value="1"/>
</dbReference>
<keyword evidence="4 7" id="KW-0732">Signal</keyword>
<evidence type="ECO:0000313" key="9">
    <source>
        <dbReference type="Proteomes" id="UP000077266"/>
    </source>
</evidence>
<proteinExistence type="inferred from homology"/>
<keyword evidence="5 7" id="KW-0378">Hydrolase</keyword>
<organism evidence="8 9">
    <name type="scientific">Exidia glandulosa HHB12029</name>
    <dbReference type="NCBI Taxonomy" id="1314781"/>
    <lineage>
        <taxon>Eukaryota</taxon>
        <taxon>Fungi</taxon>
        <taxon>Dikarya</taxon>
        <taxon>Basidiomycota</taxon>
        <taxon>Agaricomycotina</taxon>
        <taxon>Agaricomycetes</taxon>
        <taxon>Auriculariales</taxon>
        <taxon>Exidiaceae</taxon>
        <taxon>Exidia</taxon>
    </lineage>
</organism>
<feature type="chain" id="PRO_5007748347" description="Carboxypeptidase" evidence="7">
    <location>
        <begin position="21"/>
        <end position="487"/>
    </location>
</feature>
<dbReference type="PANTHER" id="PTHR11802">
    <property type="entry name" value="SERINE PROTEASE FAMILY S10 SERINE CARBOXYPEPTIDASE"/>
    <property type="match status" value="1"/>
</dbReference>
<keyword evidence="9" id="KW-1185">Reference proteome</keyword>
<dbReference type="InParanoid" id="A0A165EIA7"/>
<gene>
    <name evidence="8" type="ORF">EXIGLDRAFT_724145</name>
</gene>
<dbReference type="InterPro" id="IPR001563">
    <property type="entry name" value="Peptidase_S10"/>
</dbReference>
<dbReference type="AlphaFoldDB" id="A0A165EIA7"/>
<dbReference type="EMBL" id="KV426138">
    <property type="protein sequence ID" value="KZV87002.1"/>
    <property type="molecule type" value="Genomic_DNA"/>
</dbReference>
<dbReference type="PROSITE" id="PS51257">
    <property type="entry name" value="PROKAR_LIPOPROTEIN"/>
    <property type="match status" value="1"/>
</dbReference>
<dbReference type="SUPFAM" id="SSF53474">
    <property type="entry name" value="alpha/beta-Hydrolases"/>
    <property type="match status" value="1"/>
</dbReference>
<dbReference type="EC" id="3.4.16.-" evidence="7"/>
<name>A0A165EIA7_EXIGL</name>
<keyword evidence="2 7" id="KW-0121">Carboxypeptidase</keyword>
<comment type="similarity">
    <text evidence="1 7">Belongs to the peptidase S10 family.</text>
</comment>
<dbReference type="Gene3D" id="1.10.287.410">
    <property type="match status" value="1"/>
</dbReference>
<keyword evidence="6" id="KW-0325">Glycoprotein</keyword>
<reference evidence="8 9" key="1">
    <citation type="journal article" date="2016" name="Mol. Biol. Evol.">
        <title>Comparative Genomics of Early-Diverging Mushroom-Forming Fungi Provides Insights into the Origins of Lignocellulose Decay Capabilities.</title>
        <authorList>
            <person name="Nagy L.G."/>
            <person name="Riley R."/>
            <person name="Tritt A."/>
            <person name="Adam C."/>
            <person name="Daum C."/>
            <person name="Floudas D."/>
            <person name="Sun H."/>
            <person name="Yadav J.S."/>
            <person name="Pangilinan J."/>
            <person name="Larsson K.H."/>
            <person name="Matsuura K."/>
            <person name="Barry K."/>
            <person name="Labutti K."/>
            <person name="Kuo R."/>
            <person name="Ohm R.A."/>
            <person name="Bhattacharya S.S."/>
            <person name="Shirouzu T."/>
            <person name="Yoshinaga Y."/>
            <person name="Martin F.M."/>
            <person name="Grigoriev I.V."/>
            <person name="Hibbett D.S."/>
        </authorList>
    </citation>
    <scope>NUCLEOTIDE SEQUENCE [LARGE SCALE GENOMIC DNA]</scope>
    <source>
        <strain evidence="8 9">HHB12029</strain>
    </source>
</reference>